<dbReference type="InterPro" id="IPR011990">
    <property type="entry name" value="TPR-like_helical_dom_sf"/>
</dbReference>
<dbReference type="Proteomes" id="UP001055105">
    <property type="component" value="Unassembled WGS sequence"/>
</dbReference>
<sequence length="532" mass="59415">MNSMKKINAYMQLLLLSVVLLSISCTGDFENMNRNPNEVTDGQMDALNYKIGTKFQSLQGLVVPVQEHMYQFNESLSGGPFGGYIGATVDSWLTKFETFNPSADWRKWPFANVITETYTPWRGIVTGTDDEVAVAFAKLLRVAIMHRVTDSYGPIPYSNLETNESITVKYDKQEEVYMKMFGELDEAIAAFAANTTLPAEAFSRYDRVYGGNIAQWLKYANSLKLRMAMRLSEVKPDVARTKAAEAIAAGVITANADNAAMHAAENRTTLIYNDWGDHRVGADILCYMTGYEDPRLEKMFLPNDKGDYVGIRIGIDVTSKSQAQAKYSNMIVTSSTPYLWINAAEVAFLKAEYELRWGTKDAAKALYEQAIRLSFEDKGAKDADAYIADKTRKPAAYNDPLGNYSATALSSITIAWEDDSAEGADKAAIKERNLERIITQKWIAIFPLGVEAWSEHRRTGYPRLLPAVEDKSGGTVDLAQGARRLPYPVEEYDKNNANLQEAVQMLNSESQGSRKGDGMGTRVWWDVKPYNN</sequence>
<protein>
    <recommendedName>
        <fullName evidence="3">SusD/RagB family nutrient-binding outer membrane lipoprotein</fullName>
    </recommendedName>
</protein>
<accession>A0AA37KQ66</accession>
<dbReference type="InterPro" id="IPR024302">
    <property type="entry name" value="SusD-like"/>
</dbReference>
<evidence type="ECO:0008006" key="3">
    <source>
        <dbReference type="Google" id="ProtNLM"/>
    </source>
</evidence>
<dbReference type="PROSITE" id="PS51257">
    <property type="entry name" value="PROKAR_LIPOPROTEIN"/>
    <property type="match status" value="1"/>
</dbReference>
<dbReference type="EMBL" id="BQOL01000001">
    <property type="protein sequence ID" value="GKI18157.1"/>
    <property type="molecule type" value="Genomic_DNA"/>
</dbReference>
<name>A0AA37KQ66_9BACT</name>
<dbReference type="AlphaFoldDB" id="A0AA37KQ66"/>
<organism evidence="1 2">
    <name type="scientific">Alistipes finegoldii</name>
    <dbReference type="NCBI Taxonomy" id="214856"/>
    <lineage>
        <taxon>Bacteria</taxon>
        <taxon>Pseudomonadati</taxon>
        <taxon>Bacteroidota</taxon>
        <taxon>Bacteroidia</taxon>
        <taxon>Bacteroidales</taxon>
        <taxon>Rikenellaceae</taxon>
        <taxon>Alistipes</taxon>
    </lineage>
</organism>
<comment type="caution">
    <text evidence="1">The sequence shown here is derived from an EMBL/GenBank/DDBJ whole genome shotgun (WGS) entry which is preliminary data.</text>
</comment>
<evidence type="ECO:0000313" key="1">
    <source>
        <dbReference type="EMBL" id="GKI18157.1"/>
    </source>
</evidence>
<reference evidence="1" key="1">
    <citation type="submission" date="2022-01" db="EMBL/GenBank/DDBJ databases">
        <title>Novel bile acid biosynthetic pathways are enriched in the microbiome of centenarians.</title>
        <authorList>
            <person name="Sato Y."/>
            <person name="Atarashi K."/>
            <person name="Plichta R.D."/>
            <person name="Arai Y."/>
            <person name="Sasajima S."/>
            <person name="Kearney M.S."/>
            <person name="Suda W."/>
            <person name="Takeshita K."/>
            <person name="Sasaki T."/>
            <person name="Okamoto S."/>
            <person name="Skelly N.A."/>
            <person name="Okamura Y."/>
            <person name="Vlamakis H."/>
            <person name="Li Y."/>
            <person name="Tanoue T."/>
            <person name="Takei H."/>
            <person name="Nittono H."/>
            <person name="Narushima S."/>
            <person name="Irie J."/>
            <person name="Itoh H."/>
            <person name="Moriya K."/>
            <person name="Sugiura Y."/>
            <person name="Suematsu M."/>
            <person name="Moritoki N."/>
            <person name="Shibata S."/>
            <person name="Littman R.D."/>
            <person name="Fischbach A.M."/>
            <person name="Uwamino Y."/>
            <person name="Inoue T."/>
            <person name="Honda A."/>
            <person name="Hattori M."/>
            <person name="Murai T."/>
            <person name="Xavier J.R."/>
            <person name="Hirose N."/>
            <person name="Honda K."/>
        </authorList>
    </citation>
    <scope>NUCLEOTIDE SEQUENCE</scope>
    <source>
        <strain evidence="1">CE91-St16</strain>
    </source>
</reference>
<proteinExistence type="predicted"/>
<evidence type="ECO:0000313" key="2">
    <source>
        <dbReference type="Proteomes" id="UP001055105"/>
    </source>
</evidence>
<dbReference type="Gene3D" id="1.25.40.390">
    <property type="match status" value="1"/>
</dbReference>
<dbReference type="Pfam" id="PF12741">
    <property type="entry name" value="SusD-like"/>
    <property type="match status" value="1"/>
</dbReference>
<dbReference type="SUPFAM" id="SSF48452">
    <property type="entry name" value="TPR-like"/>
    <property type="match status" value="1"/>
</dbReference>
<gene>
    <name evidence="1" type="ORF">CE91St16_10650</name>
</gene>